<dbReference type="InterPro" id="IPR035093">
    <property type="entry name" value="RelE/ParE_toxin_dom_sf"/>
</dbReference>
<name>A0A158K9U0_9BURK</name>
<comment type="caution">
    <text evidence="2">The sequence shown here is derived from an EMBL/GenBank/DDBJ whole genome shotgun (WGS) entry which is preliminary data.</text>
</comment>
<protein>
    <submittedName>
        <fullName evidence="2">Plasmid stabilization system protein</fullName>
    </submittedName>
</protein>
<proteinExistence type="predicted"/>
<dbReference type="Pfam" id="PF05016">
    <property type="entry name" value="ParE_toxin"/>
    <property type="match status" value="1"/>
</dbReference>
<accession>A0A158K9U0</accession>
<reference evidence="2" key="1">
    <citation type="submission" date="2016-01" db="EMBL/GenBank/DDBJ databases">
        <authorList>
            <person name="Peeters Charlotte."/>
        </authorList>
    </citation>
    <scope>NUCLEOTIDE SEQUENCE</scope>
    <source>
        <strain evidence="2">LMG 22936</strain>
    </source>
</reference>
<evidence type="ECO:0000256" key="1">
    <source>
        <dbReference type="ARBA" id="ARBA00022649"/>
    </source>
</evidence>
<keyword evidence="3" id="KW-1185">Reference proteome</keyword>
<evidence type="ECO:0000313" key="3">
    <source>
        <dbReference type="Proteomes" id="UP000054717"/>
    </source>
</evidence>
<dbReference type="AlphaFoldDB" id="A0A158K9U0"/>
<dbReference type="Gene3D" id="3.30.2310.20">
    <property type="entry name" value="RelE-like"/>
    <property type="match status" value="1"/>
</dbReference>
<dbReference type="EMBL" id="FCNZ02000037">
    <property type="protein sequence ID" value="SAL77886.1"/>
    <property type="molecule type" value="Genomic_DNA"/>
</dbReference>
<dbReference type="InterPro" id="IPR007712">
    <property type="entry name" value="RelE/ParE_toxin"/>
</dbReference>
<keyword evidence="1" id="KW-1277">Toxin-antitoxin system</keyword>
<sequence>MLESFPYTCRKVVPDNAYLRELVVSFGDTGYVALFEIEDELTINILAVRHQREDDYH</sequence>
<gene>
    <name evidence="2" type="ORF">AWB66_05723</name>
</gene>
<organism evidence="2 3">
    <name type="scientific">Caballeronia telluris</name>
    <dbReference type="NCBI Taxonomy" id="326475"/>
    <lineage>
        <taxon>Bacteria</taxon>
        <taxon>Pseudomonadati</taxon>
        <taxon>Pseudomonadota</taxon>
        <taxon>Betaproteobacteria</taxon>
        <taxon>Burkholderiales</taxon>
        <taxon>Burkholderiaceae</taxon>
        <taxon>Caballeronia</taxon>
    </lineage>
</organism>
<dbReference type="Proteomes" id="UP000054717">
    <property type="component" value="Unassembled WGS sequence"/>
</dbReference>
<evidence type="ECO:0000313" key="2">
    <source>
        <dbReference type="EMBL" id="SAL77886.1"/>
    </source>
</evidence>
<dbReference type="STRING" id="326475.AWB66_05723"/>